<dbReference type="STRING" id="1676925.ENSPKIP00000036870"/>
<reference evidence="3" key="2">
    <citation type="submission" date="2025-09" db="UniProtKB">
        <authorList>
            <consortium name="Ensembl"/>
        </authorList>
    </citation>
    <scope>IDENTIFICATION</scope>
</reference>
<keyword evidence="2" id="KW-0443">Lipid metabolism</keyword>
<dbReference type="InterPro" id="IPR016035">
    <property type="entry name" value="Acyl_Trfase/lysoPLipase"/>
</dbReference>
<proteinExistence type="predicted"/>
<evidence type="ECO:0000256" key="1">
    <source>
        <dbReference type="ARBA" id="ARBA00022801"/>
    </source>
</evidence>
<dbReference type="Proteomes" id="UP000261540">
    <property type="component" value="Unplaced"/>
</dbReference>
<organism evidence="3 4">
    <name type="scientific">Paramormyrops kingsleyae</name>
    <dbReference type="NCBI Taxonomy" id="1676925"/>
    <lineage>
        <taxon>Eukaryota</taxon>
        <taxon>Metazoa</taxon>
        <taxon>Chordata</taxon>
        <taxon>Craniata</taxon>
        <taxon>Vertebrata</taxon>
        <taxon>Euteleostomi</taxon>
        <taxon>Actinopterygii</taxon>
        <taxon>Neopterygii</taxon>
        <taxon>Teleostei</taxon>
        <taxon>Osteoglossocephala</taxon>
        <taxon>Osteoglossomorpha</taxon>
        <taxon>Osteoglossiformes</taxon>
        <taxon>Mormyridae</taxon>
        <taxon>Paramormyrops</taxon>
    </lineage>
</organism>
<evidence type="ECO:0000313" key="3">
    <source>
        <dbReference type="Ensembl" id="ENSPKIP00000036870.1"/>
    </source>
</evidence>
<sequence length="111" mass="13100">MCKYIQSNIKTLSDRSLVNIEVHTMLDALLPPDTYFRFNPFMTEDVPLDESRQEKLDWLQNEGLRYLERNEDKLRKAASILTQEKSAIQRLAEWVKLKGDMYDGLPFFSKL</sequence>
<keyword evidence="4" id="KW-1185">Reference proteome</keyword>
<dbReference type="Gene3D" id="3.40.1090.10">
    <property type="entry name" value="Cytosolic phospholipase A2 catalytic domain"/>
    <property type="match status" value="1"/>
</dbReference>
<dbReference type="PANTHER" id="PTHR24185">
    <property type="entry name" value="CALCIUM-INDEPENDENT PHOSPHOLIPASE A2-GAMMA"/>
    <property type="match status" value="1"/>
</dbReference>
<keyword evidence="1" id="KW-0378">Hydrolase</keyword>
<evidence type="ECO:0000313" key="4">
    <source>
        <dbReference type="Proteomes" id="UP000261540"/>
    </source>
</evidence>
<protein>
    <submittedName>
        <fullName evidence="3">Uncharacterized protein</fullName>
    </submittedName>
</protein>
<evidence type="ECO:0000256" key="2">
    <source>
        <dbReference type="ARBA" id="ARBA00022963"/>
    </source>
</evidence>
<dbReference type="AlphaFoldDB" id="A0A3B3T2H4"/>
<name>A0A3B3T2H4_9TELE</name>
<dbReference type="GeneTree" id="ENSGT00940000154738"/>
<dbReference type="GO" id="GO:0047499">
    <property type="term" value="F:calcium-independent phospholipase A2 activity"/>
    <property type="evidence" value="ECO:0007669"/>
    <property type="project" value="TreeGrafter"/>
</dbReference>
<dbReference type="Ensembl" id="ENSPKIT00000017824.1">
    <property type="protein sequence ID" value="ENSPKIP00000036870.1"/>
    <property type="gene ID" value="ENSPKIG00000015277.1"/>
</dbReference>
<dbReference type="SUPFAM" id="SSF52151">
    <property type="entry name" value="FabD/lysophospholipase-like"/>
    <property type="match status" value="1"/>
</dbReference>
<dbReference type="GO" id="GO:0016042">
    <property type="term" value="P:lipid catabolic process"/>
    <property type="evidence" value="ECO:0007669"/>
    <property type="project" value="UniProtKB-KW"/>
</dbReference>
<dbReference type="GO" id="GO:0019369">
    <property type="term" value="P:arachidonate metabolic process"/>
    <property type="evidence" value="ECO:0007669"/>
    <property type="project" value="TreeGrafter"/>
</dbReference>
<keyword evidence="2" id="KW-0442">Lipid degradation</keyword>
<dbReference type="PANTHER" id="PTHR24185:SF1">
    <property type="entry name" value="CALCIUM-INDEPENDENT PHOSPHOLIPASE A2-GAMMA"/>
    <property type="match status" value="1"/>
</dbReference>
<accession>A0A3B3T2H4</accession>
<reference evidence="3" key="1">
    <citation type="submission" date="2025-08" db="UniProtKB">
        <authorList>
            <consortium name="Ensembl"/>
        </authorList>
    </citation>
    <scope>IDENTIFICATION</scope>
</reference>
<dbReference type="GO" id="GO:0016020">
    <property type="term" value="C:membrane"/>
    <property type="evidence" value="ECO:0007669"/>
    <property type="project" value="TreeGrafter"/>
</dbReference>